<dbReference type="Pfam" id="PF00076">
    <property type="entry name" value="RRM_1"/>
    <property type="match status" value="1"/>
</dbReference>
<dbReference type="SMART" id="SM00479">
    <property type="entry name" value="EXOIII"/>
    <property type="match status" value="1"/>
</dbReference>
<dbReference type="GO" id="GO:0005634">
    <property type="term" value="C:nucleus"/>
    <property type="evidence" value="ECO:0007669"/>
    <property type="project" value="TreeGrafter"/>
</dbReference>
<dbReference type="InterPro" id="IPR000504">
    <property type="entry name" value="RRM_dom"/>
</dbReference>
<dbReference type="PANTHER" id="PTHR12801">
    <property type="entry name" value="RNA EXONUCLEASE REXO1 / RECO3 FAMILY MEMBER-RELATED"/>
    <property type="match status" value="1"/>
</dbReference>
<organism evidence="7 8">
    <name type="scientific">Onychostoma macrolepis</name>
    <dbReference type="NCBI Taxonomy" id="369639"/>
    <lineage>
        <taxon>Eukaryota</taxon>
        <taxon>Metazoa</taxon>
        <taxon>Chordata</taxon>
        <taxon>Craniata</taxon>
        <taxon>Vertebrata</taxon>
        <taxon>Euteleostomi</taxon>
        <taxon>Actinopterygii</taxon>
        <taxon>Neopterygii</taxon>
        <taxon>Teleostei</taxon>
        <taxon>Ostariophysi</taxon>
        <taxon>Cypriniformes</taxon>
        <taxon>Cyprinidae</taxon>
        <taxon>Acrossocheilinae</taxon>
        <taxon>Onychostoma</taxon>
    </lineage>
</organism>
<reference evidence="7 8" key="1">
    <citation type="submission" date="2020-04" db="EMBL/GenBank/DDBJ databases">
        <title>Chromosome-level genome assembly of a cyprinid fish Onychostoma macrolepis by integration of Nanopore Sequencing, Bionano and Hi-C technology.</title>
        <authorList>
            <person name="Wang D."/>
        </authorList>
    </citation>
    <scope>NUCLEOTIDE SEQUENCE [LARGE SCALE GENOMIC DNA]</scope>
    <source>
        <strain evidence="7">SWU-2019</strain>
        <tissue evidence="7">Muscle</tissue>
    </source>
</reference>
<keyword evidence="3" id="KW-0269">Exonuclease</keyword>
<evidence type="ECO:0000256" key="2">
    <source>
        <dbReference type="ARBA" id="ARBA00022801"/>
    </source>
</evidence>
<feature type="domain" description="RRM" evidence="6">
    <location>
        <begin position="490"/>
        <end position="562"/>
    </location>
</feature>
<dbReference type="InterPro" id="IPR036397">
    <property type="entry name" value="RNaseH_sf"/>
</dbReference>
<keyword evidence="1" id="KW-0540">Nuclease</keyword>
<dbReference type="Gene3D" id="3.30.420.10">
    <property type="entry name" value="Ribonuclease H-like superfamily/Ribonuclease H"/>
    <property type="match status" value="1"/>
</dbReference>
<dbReference type="AlphaFoldDB" id="A0A7J6DFV8"/>
<comment type="caution">
    <text evidence="7">The sequence shown here is derived from an EMBL/GenBank/DDBJ whole genome shotgun (WGS) entry which is preliminary data.</text>
</comment>
<dbReference type="InterPro" id="IPR035979">
    <property type="entry name" value="RBD_domain_sf"/>
</dbReference>
<dbReference type="CDD" id="cd06145">
    <property type="entry name" value="REX1_like"/>
    <property type="match status" value="1"/>
</dbReference>
<dbReference type="InterPro" id="IPR013520">
    <property type="entry name" value="Ribonucl_H"/>
</dbReference>
<dbReference type="SMART" id="SM00360">
    <property type="entry name" value="RRM"/>
    <property type="match status" value="2"/>
</dbReference>
<name>A0A7J6DFV8_9TELE</name>
<dbReference type="SUPFAM" id="SSF53098">
    <property type="entry name" value="Ribonuclease H-like"/>
    <property type="match status" value="1"/>
</dbReference>
<dbReference type="Gene3D" id="3.30.70.330">
    <property type="match status" value="2"/>
</dbReference>
<evidence type="ECO:0000256" key="3">
    <source>
        <dbReference type="ARBA" id="ARBA00022839"/>
    </source>
</evidence>
<dbReference type="Proteomes" id="UP000579812">
    <property type="component" value="Unassembled WGS sequence"/>
</dbReference>
<evidence type="ECO:0000256" key="4">
    <source>
        <dbReference type="PROSITE-ProRule" id="PRU00176"/>
    </source>
</evidence>
<dbReference type="EMBL" id="JAAMOB010000001">
    <property type="protein sequence ID" value="KAF4117981.1"/>
    <property type="molecule type" value="Genomic_DNA"/>
</dbReference>
<dbReference type="PROSITE" id="PS50102">
    <property type="entry name" value="RRM"/>
    <property type="match status" value="2"/>
</dbReference>
<dbReference type="GO" id="GO:0004527">
    <property type="term" value="F:exonuclease activity"/>
    <property type="evidence" value="ECO:0007669"/>
    <property type="project" value="UniProtKB-KW"/>
</dbReference>
<evidence type="ECO:0000313" key="8">
    <source>
        <dbReference type="Proteomes" id="UP000579812"/>
    </source>
</evidence>
<sequence>MKSETRSAEGQMDSSSSSSSSSCCKRKAVDSLISDSPEKRERLELGSQDVLSVKDVCDLIHYITLRRSHSVRKPSWFGVGDERVSRVNVMVLDGLTQSHFYRYFSLFRHLRNKYSARWTLAPSSGDLLTSDLLSAEVAVCARAAETRAALPAALRWHPVIRRFGLSTAGLSSFLLTQQEMIKQKYPVKGGWGCEGFVCTVSDDRVTDSSPLFGLDCEMCLTCAGLEVTRVALVDSSGRCVLDELVKPPNPIIDYCTRFSGITREILAPVSTRLADVQPRLLQLLPPDAVLVGHSLDGDLRTLHLVHPHVIDTSLLYRQEFGRRFKLKHLAQVVLKREIQSEVRIGHDPCEDALAALHLAQYFIRKGPREVVEDHLDDLWDLEFSEDNDSDHVISSSRRSSPLYFGHALSRSGQSAVFLGGSVETSGSLSNQHCRRHQCSSDREVVCVFRRVVQSYTLSVLKFSSFRNTLIQTAAMGRHLQQVCEHLQQMCMLYVGPLPSDATETLVHRLLKHCGRLRTIRLLHYTHGVHAEVVFEHLEGAQLALEHLNGHQINDCIKARRPVHELCLDLDERLSERQNDPLNAHVVYVSNLSSKPHRHENQLQTFRQFGPIQSITSAAEHAGKRGRHTFIKFECADSAQAAVGVALQIGNRKLSVCHALTPPHMTSWTHTHPVTTETCPDTAEQGEECDEQLLERQMKKLDTRVGKVFRALEENCLSVVILPGHRSDGVDHPGLCFIHIKQSN</sequence>
<proteinExistence type="predicted"/>
<feature type="domain" description="RRM" evidence="6">
    <location>
        <begin position="584"/>
        <end position="660"/>
    </location>
</feature>
<keyword evidence="4" id="KW-0694">RNA-binding</keyword>
<dbReference type="PANTHER" id="PTHR12801:SF82">
    <property type="entry name" value="RNA EXONUCLEASE 5"/>
    <property type="match status" value="1"/>
</dbReference>
<dbReference type="InterPro" id="IPR012677">
    <property type="entry name" value="Nucleotide-bd_a/b_plait_sf"/>
</dbReference>
<keyword evidence="2" id="KW-0378">Hydrolase</keyword>
<dbReference type="OrthoDB" id="3996471at2759"/>
<dbReference type="InterPro" id="IPR012337">
    <property type="entry name" value="RNaseH-like_sf"/>
</dbReference>
<gene>
    <name evidence="7" type="ORF">G5714_000032</name>
</gene>
<accession>A0A7J6DFV8</accession>
<dbReference type="SUPFAM" id="SSF54928">
    <property type="entry name" value="RNA-binding domain, RBD"/>
    <property type="match status" value="1"/>
</dbReference>
<dbReference type="CDD" id="cd00590">
    <property type="entry name" value="RRM_SF"/>
    <property type="match status" value="1"/>
</dbReference>
<dbReference type="GO" id="GO:0003723">
    <property type="term" value="F:RNA binding"/>
    <property type="evidence" value="ECO:0007669"/>
    <property type="project" value="UniProtKB-UniRule"/>
</dbReference>
<evidence type="ECO:0000259" key="6">
    <source>
        <dbReference type="PROSITE" id="PS50102"/>
    </source>
</evidence>
<dbReference type="InterPro" id="IPR034922">
    <property type="entry name" value="REX1-like_exo"/>
</dbReference>
<evidence type="ECO:0000256" key="5">
    <source>
        <dbReference type="SAM" id="MobiDB-lite"/>
    </source>
</evidence>
<evidence type="ECO:0000256" key="1">
    <source>
        <dbReference type="ARBA" id="ARBA00022722"/>
    </source>
</evidence>
<evidence type="ECO:0000313" key="7">
    <source>
        <dbReference type="EMBL" id="KAF4117981.1"/>
    </source>
</evidence>
<dbReference type="InterPro" id="IPR047021">
    <property type="entry name" value="REXO1/3/4-like"/>
</dbReference>
<dbReference type="FunFam" id="3.30.420.10:FF:000175">
    <property type="entry name" value="RNA exonuclease 5"/>
    <property type="match status" value="1"/>
</dbReference>
<protein>
    <recommendedName>
        <fullName evidence="6">RRM domain-containing protein</fullName>
    </recommendedName>
</protein>
<feature type="region of interest" description="Disordered" evidence="5">
    <location>
        <begin position="1"/>
        <end position="33"/>
    </location>
</feature>
<dbReference type="Pfam" id="PF00929">
    <property type="entry name" value="RNase_T"/>
    <property type="match status" value="1"/>
</dbReference>
<keyword evidence="8" id="KW-1185">Reference proteome</keyword>